<comment type="caution">
    <text evidence="2">The sequence shown here is derived from an EMBL/GenBank/DDBJ whole genome shotgun (WGS) entry which is preliminary data.</text>
</comment>
<dbReference type="CDD" id="cd03814">
    <property type="entry name" value="GT4-like"/>
    <property type="match status" value="1"/>
</dbReference>
<dbReference type="InterPro" id="IPR050194">
    <property type="entry name" value="Glycosyltransferase_grp1"/>
</dbReference>
<reference evidence="3" key="1">
    <citation type="journal article" date="2021" name="Syst. Appl. Microbiol.">
        <title>Roseomonas hellenica sp. nov., isolated from roots of wild-growing Alkanna tinctoria.</title>
        <authorList>
            <person name="Rat A."/>
            <person name="Naranjo H.D."/>
            <person name="Lebbe L."/>
            <person name="Cnockaert M."/>
            <person name="Krigas N."/>
            <person name="Grigoriadou K."/>
            <person name="Maloupa E."/>
            <person name="Willems A."/>
        </authorList>
    </citation>
    <scope>NUCLEOTIDE SEQUENCE [LARGE SCALE GENOMIC DNA]</scope>
    <source>
        <strain evidence="3">LMG 31523</strain>
    </source>
</reference>
<evidence type="ECO:0000259" key="1">
    <source>
        <dbReference type="Pfam" id="PF13439"/>
    </source>
</evidence>
<dbReference type="SUPFAM" id="SSF53756">
    <property type="entry name" value="UDP-Glycosyltransferase/glycogen phosphorylase"/>
    <property type="match status" value="1"/>
</dbReference>
<dbReference type="PANTHER" id="PTHR45947:SF3">
    <property type="entry name" value="SULFOQUINOVOSYL TRANSFERASE SQD2"/>
    <property type="match status" value="1"/>
</dbReference>
<protein>
    <submittedName>
        <fullName evidence="2">Glycosyltransferase family 1 protein</fullName>
    </submittedName>
</protein>
<dbReference type="Proteomes" id="UP001196870">
    <property type="component" value="Unassembled WGS sequence"/>
</dbReference>
<accession>A0ABS5F9L5</accession>
<dbReference type="PANTHER" id="PTHR45947">
    <property type="entry name" value="SULFOQUINOVOSYL TRANSFERASE SQD2"/>
    <property type="match status" value="1"/>
</dbReference>
<sequence>MEAAPLRLLIVSDAWHPQVNGVVRTLTLVTDILRQQGDVVEVVGPDRFRSMATPGYKEIRLALFPRRKLEAIAQAFMPCAVHIATEGPLGWAMRRICRRNGWPFTTAYHTKFPEYVHARTRIPTRLSWSLMRRFHQAGEATLAATQTLRDELASRGFTKVRPWTRGVDLARFNPDARDPFEGLKRPIFLYAGRIAVEKNIAAFLMLDLPGTKVVVGDGPQRLALMARFPDVHFTGWRDNGALARSYAGADVFVFPSRTDTFGLVLLEALASGTPVAAYPVTGPLDVVTDPRVGALDEDLRAACLRALDCDRAAARRHAETFSWEACAEQFRAALSRFAVAETRAASVRRNAASEVRISARTDG</sequence>
<keyword evidence="3" id="KW-1185">Reference proteome</keyword>
<organism evidence="2 3">
    <name type="scientific">Plastoroseomonas hellenica</name>
    <dbReference type="NCBI Taxonomy" id="2687306"/>
    <lineage>
        <taxon>Bacteria</taxon>
        <taxon>Pseudomonadati</taxon>
        <taxon>Pseudomonadota</taxon>
        <taxon>Alphaproteobacteria</taxon>
        <taxon>Acetobacterales</taxon>
        <taxon>Acetobacteraceae</taxon>
        <taxon>Plastoroseomonas</taxon>
    </lineage>
</organism>
<gene>
    <name evidence="2" type="ORF">GXW71_33195</name>
</gene>
<evidence type="ECO:0000313" key="3">
    <source>
        <dbReference type="Proteomes" id="UP001196870"/>
    </source>
</evidence>
<name>A0ABS5F9L5_9PROT</name>
<feature type="domain" description="Glycosyltransferase subfamily 4-like N-terminal" evidence="1">
    <location>
        <begin position="20"/>
        <end position="171"/>
    </location>
</feature>
<proteinExistence type="predicted"/>
<dbReference type="Pfam" id="PF13439">
    <property type="entry name" value="Glyco_transf_4"/>
    <property type="match status" value="1"/>
</dbReference>
<evidence type="ECO:0000313" key="2">
    <source>
        <dbReference type="EMBL" id="MBR0669253.1"/>
    </source>
</evidence>
<dbReference type="InterPro" id="IPR028098">
    <property type="entry name" value="Glyco_trans_4-like_N"/>
</dbReference>
<dbReference type="EMBL" id="JAAGBB010000093">
    <property type="protein sequence ID" value="MBR0669253.1"/>
    <property type="molecule type" value="Genomic_DNA"/>
</dbReference>
<dbReference type="Pfam" id="PF13692">
    <property type="entry name" value="Glyco_trans_1_4"/>
    <property type="match status" value="1"/>
</dbReference>
<dbReference type="Gene3D" id="3.40.50.2000">
    <property type="entry name" value="Glycogen Phosphorylase B"/>
    <property type="match status" value="2"/>
</dbReference>